<name>A0A0F3IRB5_9PROT</name>
<protein>
    <submittedName>
        <fullName evidence="2">Cobyrinic acid a,c-diamide synthase</fullName>
    </submittedName>
</protein>
<evidence type="ECO:0000313" key="3">
    <source>
        <dbReference type="Proteomes" id="UP000033774"/>
    </source>
</evidence>
<dbReference type="RefSeq" id="WP_045776165.1">
    <property type="nucleotide sequence ID" value="NZ_LAJY01000319.1"/>
</dbReference>
<evidence type="ECO:0000313" key="2">
    <source>
        <dbReference type="EMBL" id="KJV09256.1"/>
    </source>
</evidence>
<dbReference type="CDD" id="cd02042">
    <property type="entry name" value="ParAB_family"/>
    <property type="match status" value="1"/>
</dbReference>
<gene>
    <name evidence="2" type="ORF">VZ95_12625</name>
</gene>
<evidence type="ECO:0000259" key="1">
    <source>
        <dbReference type="Pfam" id="PF01656"/>
    </source>
</evidence>
<dbReference type="Pfam" id="PF01656">
    <property type="entry name" value="CbiA"/>
    <property type="match status" value="1"/>
</dbReference>
<accession>A0A0F3IRB5</accession>
<dbReference type="Proteomes" id="UP000033774">
    <property type="component" value="Unassembled WGS sequence"/>
</dbReference>
<dbReference type="PANTHER" id="PTHR13696:SF96">
    <property type="entry name" value="COBQ_COBB_MIND_PARA NUCLEOTIDE BINDING DOMAIN-CONTAINING PROTEIN"/>
    <property type="match status" value="1"/>
</dbReference>
<dbReference type="PANTHER" id="PTHR13696">
    <property type="entry name" value="P-LOOP CONTAINING NUCLEOSIDE TRIPHOSPHATE HYDROLASE"/>
    <property type="match status" value="1"/>
</dbReference>
<comment type="caution">
    <text evidence="2">The sequence shown here is derived from an EMBL/GenBank/DDBJ whole genome shotgun (WGS) entry which is preliminary data.</text>
</comment>
<keyword evidence="3" id="KW-1185">Reference proteome</keyword>
<dbReference type="PATRIC" id="fig|552518.3.peg.2130"/>
<dbReference type="PIRSF" id="PIRSF009320">
    <property type="entry name" value="Nuc_binding_HP_1000"/>
    <property type="match status" value="1"/>
</dbReference>
<dbReference type="NCBIfam" id="NF041546">
    <property type="entry name" value="ParA_partition"/>
    <property type="match status" value="1"/>
</dbReference>
<dbReference type="InterPro" id="IPR048089">
    <property type="entry name" value="McdA"/>
</dbReference>
<dbReference type="AlphaFoldDB" id="A0A0F3IRB5"/>
<feature type="domain" description="CobQ/CobB/MinD/ParA nucleotide binding" evidence="1">
    <location>
        <begin position="6"/>
        <end position="182"/>
    </location>
</feature>
<dbReference type="EMBL" id="LAJY01000319">
    <property type="protein sequence ID" value="KJV09256.1"/>
    <property type="molecule type" value="Genomic_DNA"/>
</dbReference>
<dbReference type="SUPFAM" id="SSF52540">
    <property type="entry name" value="P-loop containing nucleoside triphosphate hydrolases"/>
    <property type="match status" value="1"/>
</dbReference>
<reference evidence="2 3" key="1">
    <citation type="submission" date="2015-03" db="EMBL/GenBank/DDBJ databases">
        <title>Draft genome sequence of Elstera litoralis.</title>
        <authorList>
            <person name="Rahalkar M.C."/>
            <person name="Dhakephalkar P.K."/>
            <person name="Pore S.D."/>
            <person name="Arora P."/>
            <person name="Kapse N.G."/>
            <person name="Pandit P.S."/>
        </authorList>
    </citation>
    <scope>NUCLEOTIDE SEQUENCE [LARGE SCALE GENOMIC DNA]</scope>
    <source>
        <strain evidence="2 3">Dia-1</strain>
    </source>
</reference>
<dbReference type="Gene3D" id="3.40.50.300">
    <property type="entry name" value="P-loop containing nucleotide triphosphate hydrolases"/>
    <property type="match status" value="1"/>
</dbReference>
<dbReference type="InterPro" id="IPR002586">
    <property type="entry name" value="CobQ/CobB/MinD/ParA_Nub-bd_dom"/>
</dbReference>
<proteinExistence type="predicted"/>
<organism evidence="2 3">
    <name type="scientific">Elstera litoralis</name>
    <dbReference type="NCBI Taxonomy" id="552518"/>
    <lineage>
        <taxon>Bacteria</taxon>
        <taxon>Pseudomonadati</taxon>
        <taxon>Pseudomonadota</taxon>
        <taxon>Alphaproteobacteria</taxon>
        <taxon>Rhodospirillales</taxon>
        <taxon>Rhodospirillaceae</taxon>
        <taxon>Elstera</taxon>
    </lineage>
</organism>
<dbReference type="OrthoDB" id="9804460at2"/>
<sequence length="210" mass="22075">MTAKIITIAQQKGGAGKTTLIVHLATFWSGQGLSVAVADIDPQGSVTQWAKLRSEKQGRAAPFVLPVTGWRTAGEVERLAKTYDIVLIDSPPHAATEARIAVRAAHQVLIPLQPSVLDLWATKATLDLAAEEKRPAHLVLNRVPPRGKAAQEVADEAQRQGLPLSAFRIGNRTALAASLAAGLGISEFEPSGVAAQEIAALAGSVYPAKT</sequence>
<dbReference type="InterPro" id="IPR050678">
    <property type="entry name" value="DNA_Partitioning_ATPase"/>
</dbReference>
<dbReference type="InterPro" id="IPR027417">
    <property type="entry name" value="P-loop_NTPase"/>
</dbReference>